<evidence type="ECO:0000313" key="3">
    <source>
        <dbReference type="Proteomes" id="UP000245829"/>
    </source>
</evidence>
<reference evidence="2 3" key="1">
    <citation type="submission" date="2018-05" db="EMBL/GenBank/DDBJ databases">
        <title>genome sequencing of Nitrosopumilus sp. NM25.</title>
        <authorList>
            <person name="Mori K."/>
            <person name="Nakagawa T."/>
        </authorList>
    </citation>
    <scope>NUCLEOTIDE SEQUENCE [LARGE SCALE GENOMIC DNA]</scope>
    <source>
        <strain evidence="2 3">NM25</strain>
    </source>
</reference>
<dbReference type="GeneID" id="76210159"/>
<name>A0A2S2KUL1_9ARCH</name>
<feature type="domain" description="6-hydroxymethylpterin diphosphokinase MptE-like" evidence="1">
    <location>
        <begin position="33"/>
        <end position="232"/>
    </location>
</feature>
<dbReference type="RefSeq" id="WP_225866939.1">
    <property type="nucleotide sequence ID" value="NZ_AP026695.1"/>
</dbReference>
<keyword evidence="3" id="KW-1185">Reference proteome</keyword>
<dbReference type="AlphaFoldDB" id="A0A2S2KUL1"/>
<evidence type="ECO:0000259" key="1">
    <source>
        <dbReference type="Pfam" id="PF01973"/>
    </source>
</evidence>
<comment type="caution">
    <text evidence="2">The sequence shown here is derived from an EMBL/GenBank/DDBJ whole genome shotgun (WGS) entry which is preliminary data.</text>
</comment>
<dbReference type="InterPro" id="IPR002826">
    <property type="entry name" value="MptE-like"/>
</dbReference>
<proteinExistence type="predicted"/>
<accession>A0A2S2KUL1</accession>
<protein>
    <recommendedName>
        <fullName evidence="1">6-hydroxymethylpterin diphosphokinase MptE-like domain-containing protein</fullName>
    </recommendedName>
</protein>
<dbReference type="EMBL" id="BGKI01000012">
    <property type="protein sequence ID" value="GBH35138.1"/>
    <property type="molecule type" value="Genomic_DNA"/>
</dbReference>
<organism evidence="2 3">
    <name type="scientific">Nitrosopumilus zosterae</name>
    <dbReference type="NCBI Taxonomy" id="718286"/>
    <lineage>
        <taxon>Archaea</taxon>
        <taxon>Nitrososphaerota</taxon>
        <taxon>Nitrososphaeria</taxon>
        <taxon>Nitrosopumilales</taxon>
        <taxon>Nitrosopumilaceae</taxon>
        <taxon>Nitrosopumilus</taxon>
    </lineage>
</organism>
<dbReference type="PANTHER" id="PTHR41786">
    <property type="entry name" value="MOTILITY ACCESSORY FACTOR MAF"/>
    <property type="match status" value="1"/>
</dbReference>
<gene>
    <name evidence="2" type="ORF">NZNM25_19290</name>
</gene>
<evidence type="ECO:0000313" key="2">
    <source>
        <dbReference type="EMBL" id="GBH35138.1"/>
    </source>
</evidence>
<dbReference type="Pfam" id="PF01973">
    <property type="entry name" value="MptE-like"/>
    <property type="match status" value="1"/>
</dbReference>
<sequence length="329" mass="37365">MSRNLSSSKELQKSIEDIMKKKQYENFNEWVTNFASNLPDIWNEKSAKELNSLANQSEKHSAIVIGRGPSINKHEHLKLLAASDYQGTIVCCDGKLADALNAGVTPDKFPKYFVATIDPYPTIKKHYEHEIIDSYGSKIKGIFTIITNPNVVERARQSGIQIHWIHSLFDYNEGIKSFNNLSALMIRAKNNLHGLPGIQTGGNVGTASWFIAWQILKCTTVALIGINHGWEEEDSWETIIYHNNKDEISKGVDRNSPSFNRLFKKIYNPDFNCNCILDPLFQFYSEALKEFIARSPEWVTTINATEGGSIFGERILSMKFSNFLEKYNS</sequence>
<dbReference type="PANTHER" id="PTHR41786:SF1">
    <property type="entry name" value="6-HYDROXYMETHYLPTERIN DIPHOSPHOKINASE MPTE-LIKE DOMAIN-CONTAINING PROTEIN"/>
    <property type="match status" value="1"/>
</dbReference>
<dbReference type="Proteomes" id="UP000245829">
    <property type="component" value="Unassembled WGS sequence"/>
</dbReference>